<dbReference type="EMBL" id="LNIX01000012">
    <property type="protein sequence ID" value="OXA47927.1"/>
    <property type="molecule type" value="Genomic_DNA"/>
</dbReference>
<evidence type="ECO:0000313" key="2">
    <source>
        <dbReference type="EMBL" id="OXA47927.1"/>
    </source>
</evidence>
<dbReference type="AlphaFoldDB" id="A0A226DTA0"/>
<evidence type="ECO:0000313" key="3">
    <source>
        <dbReference type="Proteomes" id="UP000198287"/>
    </source>
</evidence>
<organism evidence="2 3">
    <name type="scientific">Folsomia candida</name>
    <name type="common">Springtail</name>
    <dbReference type="NCBI Taxonomy" id="158441"/>
    <lineage>
        <taxon>Eukaryota</taxon>
        <taxon>Metazoa</taxon>
        <taxon>Ecdysozoa</taxon>
        <taxon>Arthropoda</taxon>
        <taxon>Hexapoda</taxon>
        <taxon>Collembola</taxon>
        <taxon>Entomobryomorpha</taxon>
        <taxon>Isotomoidea</taxon>
        <taxon>Isotomidae</taxon>
        <taxon>Proisotominae</taxon>
        <taxon>Folsomia</taxon>
    </lineage>
</organism>
<keyword evidence="3" id="KW-1185">Reference proteome</keyword>
<feature type="region of interest" description="Disordered" evidence="1">
    <location>
        <begin position="39"/>
        <end position="131"/>
    </location>
</feature>
<comment type="caution">
    <text evidence="2">The sequence shown here is derived from an EMBL/GenBank/DDBJ whole genome shotgun (WGS) entry which is preliminary data.</text>
</comment>
<feature type="compositionally biased region" description="Basic and acidic residues" evidence="1">
    <location>
        <begin position="39"/>
        <end position="86"/>
    </location>
</feature>
<accession>A0A226DTA0</accession>
<name>A0A226DTA0_FOLCA</name>
<proteinExistence type="predicted"/>
<feature type="compositionally biased region" description="Basic and acidic residues" evidence="1">
    <location>
        <begin position="100"/>
        <end position="127"/>
    </location>
</feature>
<dbReference type="Proteomes" id="UP000198287">
    <property type="component" value="Unassembled WGS sequence"/>
</dbReference>
<protein>
    <submittedName>
        <fullName evidence="2">Uncharacterized protein</fullName>
    </submittedName>
</protein>
<gene>
    <name evidence="2" type="ORF">Fcan01_17218</name>
</gene>
<reference evidence="2 3" key="1">
    <citation type="submission" date="2015-12" db="EMBL/GenBank/DDBJ databases">
        <title>The genome of Folsomia candida.</title>
        <authorList>
            <person name="Faddeeva A."/>
            <person name="Derks M.F."/>
            <person name="Anvar Y."/>
            <person name="Smit S."/>
            <person name="Van Straalen N."/>
            <person name="Roelofs D."/>
        </authorList>
    </citation>
    <scope>NUCLEOTIDE SEQUENCE [LARGE SCALE GENOMIC DNA]</scope>
    <source>
        <strain evidence="2 3">VU population</strain>
        <tissue evidence="2">Whole body</tissue>
    </source>
</reference>
<evidence type="ECO:0000256" key="1">
    <source>
        <dbReference type="SAM" id="MobiDB-lite"/>
    </source>
</evidence>
<sequence>MRSVLNTRKCTVILLYPWVNQEPTAQRLQEKLEAERKKLEEEKAREDAQRAEERMKAAEEKAQSDALREIERKKADDAQQVEEDRNIPYIHQDASTARNFRPDKRPLELSPRRNMDVEYENSEREPGRSPLRKKLAQETVLDKKYFDDKFEKLKDEMNKKLDDFSRTKDAQNFRTEGTQTRSGDTIPKVNDMDQYKHAMDDYELRRKLAKVARTEAELQEQLPHLKPQYSSEGAKEIGESDGLYCTKCLPEENQDVTIPNQTSAARFTLRQNEGEEKERTVAGREKMDKKFSNMKVSVIRHEESKSHKDNVEKQPRKELEDILPATDKEKPAAMACGRSAYQAIRSQQSQQSYIESIANKAADGIDVGDINHSEAFAKKFTTALHTVIKDKLKEVISEPLPATGLPAPIAVVADKATFGRNTYLITGITAPLQGKMTTAVIDVGVVPDHTGAGLAQQQIHSLKEFVKELPFRLIGASYDGAFHHDNVPRHIIENLHKEHYDNVVELERKLLDVELMKTRIEKEEKGFRVIPQTSDEERNLHERKTKIMENFTLVESDLTEARRVTEAIREWNTWTWDPAHLIELAEADMKKSAEGKFPKQVEKIVTEVQNEVRFGKSYFQLQEEMRREDKIPRAVTAFSNTRFAEYEGGVLKNINDTLENGVKHLQNISEKLNIGVTTDLPSYEKAKKEILEKNEFQGKAVFINRQVAHHTRETLSQYPHPNQSFKDSFEKVEQDASKFIKKFADAIEKRYADNKPKMFDDVAEIFSREKVCMRPTDHVPPALHNHADLSKTAGYLKKDVTKEQLDEQCKYFAEKITTDAAQHDTQNSWYHDFLQNPEVKEKARDIAHLAAAALSRTSSEAVVEGMGSVAKKTQRKSWNAIGFQV</sequence>